<feature type="region of interest" description="Disordered" evidence="1">
    <location>
        <begin position="299"/>
        <end position="369"/>
    </location>
</feature>
<feature type="compositionally biased region" description="Polar residues" evidence="1">
    <location>
        <begin position="210"/>
        <end position="220"/>
    </location>
</feature>
<sequence>MSDDNDTARLKARIDAGASVSEIAQEAYRISRINVYLRKAVQNAKDALRKSGELTKKQAVIEDALNEMRDELLETRKLLGRTWGLLEQRNVTRPADMELAYDALRTRDQNDWQAQKKPKHETRVAKKNHGRQQQNKQDKSKGKMKNKKKGDHKVTFLLHTHDGRTYNMRDPPPDNDTNDDAGSFGTEPGEVPGDDGIERPPAQAGPSAYAPTTSVGQPAYTNDDRIDANSTSKANEPKINESSDEDTNTSADLPVATPVVGEMLATDKVAAVNRKKASINEPIGAAIRKRMMDDGLESTLKHATSPVGSSSNKSIKATSPANSGVVSLKRKASPALGPALKKPKLSEELEDGEIDESADTLLEEGEIQG</sequence>
<keyword evidence="3" id="KW-1185">Reference proteome</keyword>
<accession>A0A9P4L832</accession>
<dbReference type="Proteomes" id="UP000800039">
    <property type="component" value="Unassembled WGS sequence"/>
</dbReference>
<proteinExistence type="predicted"/>
<dbReference type="EMBL" id="ML976616">
    <property type="protein sequence ID" value="KAF1845616.1"/>
    <property type="molecule type" value="Genomic_DNA"/>
</dbReference>
<feature type="compositionally biased region" description="Basic residues" evidence="1">
    <location>
        <begin position="116"/>
        <end position="130"/>
    </location>
</feature>
<dbReference type="RefSeq" id="XP_040788179.1">
    <property type="nucleotide sequence ID" value="XM_040938325.1"/>
</dbReference>
<organism evidence="2 3">
    <name type="scientific">Cucurbitaria berberidis CBS 394.84</name>
    <dbReference type="NCBI Taxonomy" id="1168544"/>
    <lineage>
        <taxon>Eukaryota</taxon>
        <taxon>Fungi</taxon>
        <taxon>Dikarya</taxon>
        <taxon>Ascomycota</taxon>
        <taxon>Pezizomycotina</taxon>
        <taxon>Dothideomycetes</taxon>
        <taxon>Pleosporomycetidae</taxon>
        <taxon>Pleosporales</taxon>
        <taxon>Pleosporineae</taxon>
        <taxon>Cucurbitariaceae</taxon>
        <taxon>Cucurbitaria</taxon>
    </lineage>
</organism>
<name>A0A9P4L832_9PLEO</name>
<feature type="compositionally biased region" description="Polar residues" evidence="1">
    <location>
        <begin position="306"/>
        <end position="325"/>
    </location>
</feature>
<comment type="caution">
    <text evidence="2">The sequence shown here is derived from an EMBL/GenBank/DDBJ whole genome shotgun (WGS) entry which is preliminary data.</text>
</comment>
<evidence type="ECO:0000256" key="1">
    <source>
        <dbReference type="SAM" id="MobiDB-lite"/>
    </source>
</evidence>
<dbReference type="OrthoDB" id="3691136at2759"/>
<feature type="compositionally biased region" description="Basic residues" evidence="1">
    <location>
        <begin position="142"/>
        <end position="151"/>
    </location>
</feature>
<protein>
    <submittedName>
        <fullName evidence="2">Uncharacterized protein</fullName>
    </submittedName>
</protein>
<dbReference type="AlphaFoldDB" id="A0A9P4L832"/>
<feature type="region of interest" description="Disordered" evidence="1">
    <location>
        <begin position="109"/>
        <end position="255"/>
    </location>
</feature>
<gene>
    <name evidence="2" type="ORF">K460DRAFT_430528</name>
</gene>
<evidence type="ECO:0000313" key="3">
    <source>
        <dbReference type="Proteomes" id="UP000800039"/>
    </source>
</evidence>
<feature type="compositionally biased region" description="Acidic residues" evidence="1">
    <location>
        <begin position="348"/>
        <end position="369"/>
    </location>
</feature>
<evidence type="ECO:0000313" key="2">
    <source>
        <dbReference type="EMBL" id="KAF1845616.1"/>
    </source>
</evidence>
<reference evidence="2" key="1">
    <citation type="submission" date="2020-01" db="EMBL/GenBank/DDBJ databases">
        <authorList>
            <consortium name="DOE Joint Genome Institute"/>
            <person name="Haridas S."/>
            <person name="Albert R."/>
            <person name="Binder M."/>
            <person name="Bloem J."/>
            <person name="Labutti K."/>
            <person name="Salamov A."/>
            <person name="Andreopoulos B."/>
            <person name="Baker S.E."/>
            <person name="Barry K."/>
            <person name="Bills G."/>
            <person name="Bluhm B.H."/>
            <person name="Cannon C."/>
            <person name="Castanera R."/>
            <person name="Culley D.E."/>
            <person name="Daum C."/>
            <person name="Ezra D."/>
            <person name="Gonzalez J.B."/>
            <person name="Henrissat B."/>
            <person name="Kuo A."/>
            <person name="Liang C."/>
            <person name="Lipzen A."/>
            <person name="Lutzoni F."/>
            <person name="Magnuson J."/>
            <person name="Mondo S."/>
            <person name="Nolan M."/>
            <person name="Ohm R."/>
            <person name="Pangilinan J."/>
            <person name="Park H.-J."/>
            <person name="Ramirez L."/>
            <person name="Alfaro M."/>
            <person name="Sun H."/>
            <person name="Tritt A."/>
            <person name="Yoshinaga Y."/>
            <person name="Zwiers L.-H."/>
            <person name="Turgeon B.G."/>
            <person name="Goodwin S.B."/>
            <person name="Spatafora J.W."/>
            <person name="Crous P.W."/>
            <person name="Grigoriev I.V."/>
        </authorList>
    </citation>
    <scope>NUCLEOTIDE SEQUENCE</scope>
    <source>
        <strain evidence="2">CBS 394.84</strain>
    </source>
</reference>
<dbReference type="GeneID" id="63855580"/>